<evidence type="ECO:0000313" key="1">
    <source>
        <dbReference type="EMBL" id="JAD18266.1"/>
    </source>
</evidence>
<protein>
    <submittedName>
        <fullName evidence="1">Uncharacterized protein</fullName>
    </submittedName>
</protein>
<organism evidence="1">
    <name type="scientific">Arundo donax</name>
    <name type="common">Giant reed</name>
    <name type="synonym">Donax arundinaceus</name>
    <dbReference type="NCBI Taxonomy" id="35708"/>
    <lineage>
        <taxon>Eukaryota</taxon>
        <taxon>Viridiplantae</taxon>
        <taxon>Streptophyta</taxon>
        <taxon>Embryophyta</taxon>
        <taxon>Tracheophyta</taxon>
        <taxon>Spermatophyta</taxon>
        <taxon>Magnoliopsida</taxon>
        <taxon>Liliopsida</taxon>
        <taxon>Poales</taxon>
        <taxon>Poaceae</taxon>
        <taxon>PACMAD clade</taxon>
        <taxon>Arundinoideae</taxon>
        <taxon>Arundineae</taxon>
        <taxon>Arundo</taxon>
    </lineage>
</organism>
<accession>A0A0A9TWZ9</accession>
<sequence length="19" mass="2239">MQHMKDVLMQLSSSYTILL</sequence>
<proteinExistence type="predicted"/>
<reference evidence="1" key="1">
    <citation type="submission" date="2014-09" db="EMBL/GenBank/DDBJ databases">
        <authorList>
            <person name="Magalhaes I.L.F."/>
            <person name="Oliveira U."/>
            <person name="Santos F.R."/>
            <person name="Vidigal T.H.D.A."/>
            <person name="Brescovit A.D."/>
            <person name="Santos A.J."/>
        </authorList>
    </citation>
    <scope>NUCLEOTIDE SEQUENCE</scope>
    <source>
        <tissue evidence="1">Shoot tissue taken approximately 20 cm above the soil surface</tissue>
    </source>
</reference>
<reference evidence="1" key="2">
    <citation type="journal article" date="2015" name="Data Brief">
        <title>Shoot transcriptome of the giant reed, Arundo donax.</title>
        <authorList>
            <person name="Barrero R.A."/>
            <person name="Guerrero F.D."/>
            <person name="Moolhuijzen P."/>
            <person name="Goolsby J.A."/>
            <person name="Tidwell J."/>
            <person name="Bellgard S.E."/>
            <person name="Bellgard M.I."/>
        </authorList>
    </citation>
    <scope>NUCLEOTIDE SEQUENCE</scope>
    <source>
        <tissue evidence="1">Shoot tissue taken approximately 20 cm above the soil surface</tissue>
    </source>
</reference>
<name>A0A0A9TWZ9_ARUDO</name>
<dbReference type="EMBL" id="GBRH01279629">
    <property type="protein sequence ID" value="JAD18266.1"/>
    <property type="molecule type" value="Transcribed_RNA"/>
</dbReference>
<dbReference type="AlphaFoldDB" id="A0A0A9TWZ9"/>